<comment type="caution">
    <text evidence="2">The sequence shown here is derived from an EMBL/GenBank/DDBJ whole genome shotgun (WGS) entry which is preliminary data.</text>
</comment>
<dbReference type="Pfam" id="PF18029">
    <property type="entry name" value="Glyoxalase_6"/>
    <property type="match status" value="1"/>
</dbReference>
<keyword evidence="3" id="KW-1185">Reference proteome</keyword>
<dbReference type="InterPro" id="IPR041581">
    <property type="entry name" value="Glyoxalase_6"/>
</dbReference>
<accession>A0A918NMM5</accession>
<dbReference type="PANTHER" id="PTHR35908:SF1">
    <property type="entry name" value="CONSERVED PROTEIN"/>
    <property type="match status" value="1"/>
</dbReference>
<dbReference type="Proteomes" id="UP000619244">
    <property type="component" value="Unassembled WGS sequence"/>
</dbReference>
<reference evidence="2" key="2">
    <citation type="submission" date="2020-09" db="EMBL/GenBank/DDBJ databases">
        <authorList>
            <person name="Sun Q."/>
            <person name="Ohkuma M."/>
        </authorList>
    </citation>
    <scope>NUCLEOTIDE SEQUENCE</scope>
    <source>
        <strain evidence="2">JCM 4790</strain>
    </source>
</reference>
<name>A0A918NMM5_9ACTN</name>
<reference evidence="2" key="1">
    <citation type="journal article" date="2014" name="Int. J. Syst. Evol. Microbiol.">
        <title>Complete genome sequence of Corynebacterium casei LMG S-19264T (=DSM 44701T), isolated from a smear-ripened cheese.</title>
        <authorList>
            <consortium name="US DOE Joint Genome Institute (JGI-PGF)"/>
            <person name="Walter F."/>
            <person name="Albersmeier A."/>
            <person name="Kalinowski J."/>
            <person name="Ruckert C."/>
        </authorList>
    </citation>
    <scope>NUCLEOTIDE SEQUENCE</scope>
    <source>
        <strain evidence="2">JCM 4790</strain>
    </source>
</reference>
<dbReference type="PANTHER" id="PTHR35908">
    <property type="entry name" value="HYPOTHETICAL FUSION PROTEIN"/>
    <property type="match status" value="1"/>
</dbReference>
<evidence type="ECO:0000313" key="3">
    <source>
        <dbReference type="Proteomes" id="UP000619244"/>
    </source>
</evidence>
<organism evidence="2 3">
    <name type="scientific">Streptomyces minutiscleroticus</name>
    <dbReference type="NCBI Taxonomy" id="68238"/>
    <lineage>
        <taxon>Bacteria</taxon>
        <taxon>Bacillati</taxon>
        <taxon>Actinomycetota</taxon>
        <taxon>Actinomycetes</taxon>
        <taxon>Kitasatosporales</taxon>
        <taxon>Streptomycetaceae</taxon>
        <taxon>Streptomyces</taxon>
    </lineage>
</organism>
<dbReference type="CDD" id="cd06587">
    <property type="entry name" value="VOC"/>
    <property type="match status" value="1"/>
</dbReference>
<dbReference type="AlphaFoldDB" id="A0A918NMM5"/>
<proteinExistence type="predicted"/>
<sequence length="142" mass="16078">MIPLVIARWAVLLYDALVIAKLQCVVLDCTDVFELSRFYQSLLGGVVNQPDPRWSLGDGWATLHTDSGLVLAFQRVEDHRPPRWPDPARPQQFHMDLGVKDLDQAQEEVLERGATLLDMGDGKRSWRIFADPAGHPFCLVRD</sequence>
<dbReference type="InterPro" id="IPR029068">
    <property type="entry name" value="Glyas_Bleomycin-R_OHBP_Dase"/>
</dbReference>
<dbReference type="EMBL" id="BMVU01000018">
    <property type="protein sequence ID" value="GGX81325.1"/>
    <property type="molecule type" value="Genomic_DNA"/>
</dbReference>
<protein>
    <submittedName>
        <fullName evidence="2">Glyoxalase</fullName>
    </submittedName>
</protein>
<evidence type="ECO:0000313" key="2">
    <source>
        <dbReference type="EMBL" id="GGX81325.1"/>
    </source>
</evidence>
<feature type="domain" description="VOC" evidence="1">
    <location>
        <begin position="21"/>
        <end position="142"/>
    </location>
</feature>
<evidence type="ECO:0000259" key="1">
    <source>
        <dbReference type="PROSITE" id="PS51819"/>
    </source>
</evidence>
<dbReference type="SUPFAM" id="SSF54593">
    <property type="entry name" value="Glyoxalase/Bleomycin resistance protein/Dihydroxybiphenyl dioxygenase"/>
    <property type="match status" value="1"/>
</dbReference>
<gene>
    <name evidence="2" type="ORF">GCM10010358_39590</name>
</gene>
<dbReference type="PROSITE" id="PS51819">
    <property type="entry name" value="VOC"/>
    <property type="match status" value="1"/>
</dbReference>
<dbReference type="InterPro" id="IPR037523">
    <property type="entry name" value="VOC_core"/>
</dbReference>
<dbReference type="Gene3D" id="3.10.180.10">
    <property type="entry name" value="2,3-Dihydroxybiphenyl 1,2-Dioxygenase, domain 1"/>
    <property type="match status" value="1"/>
</dbReference>